<reference evidence="3" key="1">
    <citation type="submission" date="2021-11" db="EMBL/GenBank/DDBJ databases">
        <title>BS-T2-15 a new species belonging to the Comamonadaceae family isolated from the soil of a French oak forest.</title>
        <authorList>
            <person name="Mieszkin S."/>
            <person name="Alain K."/>
        </authorList>
    </citation>
    <scope>NUCLEOTIDE SEQUENCE</scope>
    <source>
        <strain evidence="3">BS-T2-15</strain>
    </source>
</reference>
<dbReference type="EMBL" id="JAJLJH010000006">
    <property type="protein sequence ID" value="MCK9687849.1"/>
    <property type="molecule type" value="Genomic_DNA"/>
</dbReference>
<name>A0A9X1YJV9_9BURK</name>
<dbReference type="CDD" id="cd04182">
    <property type="entry name" value="GT_2_like_f"/>
    <property type="match status" value="1"/>
</dbReference>
<dbReference type="AlphaFoldDB" id="A0A9X1YJV9"/>
<accession>A0A9X1YJV9</accession>
<dbReference type="PANTHER" id="PTHR43777:SF1">
    <property type="entry name" value="MOLYBDENUM COFACTOR CYTIDYLYLTRANSFERASE"/>
    <property type="match status" value="1"/>
</dbReference>
<keyword evidence="4" id="KW-1185">Reference proteome</keyword>
<dbReference type="GO" id="GO:0016779">
    <property type="term" value="F:nucleotidyltransferase activity"/>
    <property type="evidence" value="ECO:0007669"/>
    <property type="project" value="UniProtKB-ARBA"/>
</dbReference>
<dbReference type="InterPro" id="IPR025877">
    <property type="entry name" value="MobA-like_NTP_Trfase"/>
</dbReference>
<dbReference type="Gene3D" id="3.90.550.10">
    <property type="entry name" value="Spore Coat Polysaccharide Biosynthesis Protein SpsA, Chain A"/>
    <property type="match status" value="1"/>
</dbReference>
<comment type="caution">
    <text evidence="3">The sequence shown here is derived from an EMBL/GenBank/DDBJ whole genome shotgun (WGS) entry which is preliminary data.</text>
</comment>
<evidence type="ECO:0000313" key="4">
    <source>
        <dbReference type="Proteomes" id="UP001139353"/>
    </source>
</evidence>
<evidence type="ECO:0000256" key="1">
    <source>
        <dbReference type="ARBA" id="ARBA00022842"/>
    </source>
</evidence>
<dbReference type="PANTHER" id="PTHR43777">
    <property type="entry name" value="MOLYBDENUM COFACTOR CYTIDYLYLTRANSFERASE"/>
    <property type="match status" value="1"/>
</dbReference>
<feature type="domain" description="MobA-like NTP transferase" evidence="2">
    <location>
        <begin position="7"/>
        <end position="166"/>
    </location>
</feature>
<evidence type="ECO:0000259" key="2">
    <source>
        <dbReference type="Pfam" id="PF12804"/>
    </source>
</evidence>
<protein>
    <submittedName>
        <fullName evidence="3">Nucleotidyltransferase family protein</fullName>
    </submittedName>
</protein>
<proteinExistence type="predicted"/>
<dbReference type="Proteomes" id="UP001139353">
    <property type="component" value="Unassembled WGS sequence"/>
</dbReference>
<sequence>MKNEPAVVVLAAGAGSRYRGTRHKLSEQLGGDSVLVRTLRNAIASEMSVVLVISEALIDEAQGLVAPEDMVVVDPRSQTGWGMGDSIAAGVSIHASATGWLVLPADMPLVKPSSLRAVADALDQQPIAFAQHRGRRGHPVGFGAELFSELVMLKGDEGARRLLARYPTAAVELDDPGVLFDIDTVDDLAVAQRRIDGLPTIAR</sequence>
<dbReference type="SUPFAM" id="SSF53448">
    <property type="entry name" value="Nucleotide-diphospho-sugar transferases"/>
    <property type="match status" value="1"/>
</dbReference>
<evidence type="ECO:0000313" key="3">
    <source>
        <dbReference type="EMBL" id="MCK9687849.1"/>
    </source>
</evidence>
<organism evidence="3 4">
    <name type="scientific">Scleromatobacter humisilvae</name>
    <dbReference type="NCBI Taxonomy" id="2897159"/>
    <lineage>
        <taxon>Bacteria</taxon>
        <taxon>Pseudomonadati</taxon>
        <taxon>Pseudomonadota</taxon>
        <taxon>Betaproteobacteria</taxon>
        <taxon>Burkholderiales</taxon>
        <taxon>Sphaerotilaceae</taxon>
        <taxon>Scleromatobacter</taxon>
    </lineage>
</organism>
<keyword evidence="1" id="KW-0460">Magnesium</keyword>
<dbReference type="RefSeq" id="WP_275683895.1">
    <property type="nucleotide sequence ID" value="NZ_JAJLJH010000006.1"/>
</dbReference>
<dbReference type="Pfam" id="PF12804">
    <property type="entry name" value="NTP_transf_3"/>
    <property type="match status" value="1"/>
</dbReference>
<dbReference type="InterPro" id="IPR029044">
    <property type="entry name" value="Nucleotide-diphossugar_trans"/>
</dbReference>
<gene>
    <name evidence="3" type="ORF">LPC04_19270</name>
</gene>